<evidence type="ECO:0000313" key="8">
    <source>
        <dbReference type="EMBL" id="CAB4944575.1"/>
    </source>
</evidence>
<feature type="transmembrane region" description="Helical" evidence="2">
    <location>
        <begin position="307"/>
        <end position="330"/>
    </location>
</feature>
<keyword evidence="2" id="KW-1133">Transmembrane helix</keyword>
<dbReference type="EMBL" id="CAEZYF010000023">
    <property type="protein sequence ID" value="CAB4739014.1"/>
    <property type="molecule type" value="Genomic_DNA"/>
</dbReference>
<organism evidence="8">
    <name type="scientific">freshwater metagenome</name>
    <dbReference type="NCBI Taxonomy" id="449393"/>
    <lineage>
        <taxon>unclassified sequences</taxon>
        <taxon>metagenomes</taxon>
        <taxon>ecological metagenomes</taxon>
    </lineage>
</organism>
<feature type="region of interest" description="Disordered" evidence="1">
    <location>
        <begin position="234"/>
        <end position="257"/>
    </location>
</feature>
<feature type="domain" description="NERD" evidence="3">
    <location>
        <begin position="34"/>
        <end position="141"/>
    </location>
</feature>
<protein>
    <submittedName>
        <fullName evidence="8">Unannotated protein</fullName>
    </submittedName>
</protein>
<feature type="compositionally biased region" description="Pro residues" evidence="1">
    <location>
        <begin position="235"/>
        <end position="248"/>
    </location>
</feature>
<evidence type="ECO:0000313" key="7">
    <source>
        <dbReference type="EMBL" id="CAB4853361.1"/>
    </source>
</evidence>
<evidence type="ECO:0000313" key="5">
    <source>
        <dbReference type="EMBL" id="CAB4739014.1"/>
    </source>
</evidence>
<dbReference type="EMBL" id="CAESGF010000025">
    <property type="protein sequence ID" value="CAB4365190.1"/>
    <property type="molecule type" value="Genomic_DNA"/>
</dbReference>
<evidence type="ECO:0000256" key="2">
    <source>
        <dbReference type="SAM" id="Phobius"/>
    </source>
</evidence>
<evidence type="ECO:0000259" key="3">
    <source>
        <dbReference type="PROSITE" id="PS50965"/>
    </source>
</evidence>
<sequence>MIEGGVAGGSAAHHADQRRTVAARLESEATWLDAVAADERATGQFLQLLSQSYAILHDLKLPGTQGNIDHVVVGPGGAFVVVTRRFAEPIEFREETLHAGGRSLQAELAGVAVIAAQLTDLLGTPVVPVVGFHGNVLSATAPPQVDGVLVCASENLVRVITRASHTLLPPHQVTGVLEKALPLLFNPGSTPRDQIQANAEAPTLPPAVMTTVAPIVPVAVAAVAPPAFTPLTLTPSPPPPPPAFPPLAVPENANEAASGTVAPEVSSVGLTEAAATAAAAAAASRAARAAAPVMPVALVHHKRSKGFVLAVVVSLCLVAGTLGAAANLILKDDGAPKSASTTSTTAESVDVSTPLAAALPAPTVAFSAVCPAAGSGWQLVATWPGDVDGLTQYDVELQNADATWTALAPLLSAAVTAASLEGYGPNVTVTLRITAVMTDGSRSANQPTPFTTPTSPC</sequence>
<dbReference type="PROSITE" id="PS50965">
    <property type="entry name" value="NERD"/>
    <property type="match status" value="1"/>
</dbReference>
<proteinExistence type="predicted"/>
<dbReference type="EMBL" id="CAFBIY010000243">
    <property type="protein sequence ID" value="CAB4853361.1"/>
    <property type="molecule type" value="Genomic_DNA"/>
</dbReference>
<evidence type="ECO:0000313" key="4">
    <source>
        <dbReference type="EMBL" id="CAB4365190.1"/>
    </source>
</evidence>
<evidence type="ECO:0000313" key="6">
    <source>
        <dbReference type="EMBL" id="CAB4830215.1"/>
    </source>
</evidence>
<evidence type="ECO:0000313" key="9">
    <source>
        <dbReference type="EMBL" id="CAB5006257.1"/>
    </source>
</evidence>
<dbReference type="EMBL" id="CAFBMT010000015">
    <property type="protein sequence ID" value="CAB4944575.1"/>
    <property type="molecule type" value="Genomic_DNA"/>
</dbReference>
<dbReference type="InterPro" id="IPR011528">
    <property type="entry name" value="NERD"/>
</dbReference>
<keyword evidence="2" id="KW-0812">Transmembrane</keyword>
<reference evidence="8" key="1">
    <citation type="submission" date="2020-05" db="EMBL/GenBank/DDBJ databases">
        <authorList>
            <person name="Chiriac C."/>
            <person name="Salcher M."/>
            <person name="Ghai R."/>
            <person name="Kavagutti S V."/>
        </authorList>
    </citation>
    <scope>NUCLEOTIDE SEQUENCE</scope>
</reference>
<evidence type="ECO:0000256" key="1">
    <source>
        <dbReference type="SAM" id="MobiDB-lite"/>
    </source>
</evidence>
<dbReference type="EMBL" id="CAFAAV010000175">
    <property type="protein sequence ID" value="CAB4830215.1"/>
    <property type="molecule type" value="Genomic_DNA"/>
</dbReference>
<dbReference type="Pfam" id="PF08378">
    <property type="entry name" value="NERD"/>
    <property type="match status" value="1"/>
</dbReference>
<accession>A0A6J7JMH7</accession>
<dbReference type="EMBL" id="CAFBOL010000090">
    <property type="protein sequence ID" value="CAB5006257.1"/>
    <property type="molecule type" value="Genomic_DNA"/>
</dbReference>
<gene>
    <name evidence="5" type="ORF">UFOPK2656_02757</name>
    <name evidence="6" type="ORF">UFOPK3099_02007</name>
    <name evidence="7" type="ORF">UFOPK3267_02892</name>
    <name evidence="8" type="ORF">UFOPK3651_02426</name>
    <name evidence="9" type="ORF">UFOPK3931_02544</name>
    <name evidence="4" type="ORF">UFOPK4189_02944</name>
</gene>
<dbReference type="AlphaFoldDB" id="A0A6J7JMH7"/>
<name>A0A6J7JMH7_9ZZZZ</name>
<keyword evidence="2" id="KW-0472">Membrane</keyword>